<sequence>MGYSNMASICRTGDGIIRNLNSSLEVFCSGIAVDFNQHLDTLNIVEGLDTFMAIEGPDCLGRVAEYPPFTLDTSFTPQQEREVLLTIYARANGRRWFMSSGWNDSTMAASHCSWYGVTCHPNTTYVKTLSLPYNNLKGSLPSNIWKIRNLFSLCVPGNPGLHGNIQDLLFGNMSNLLTVILLGSSLTGKIPDDFVKMTNLQNFIGGIMNGAGFSGHLPDDIGNMTQLRLLSIPGNNFTGKIPRSISRLKKLRYFNLRNNPGMMQGNLDDLFAIRSLVTFYVSGVHLSGKLPQVFPKNLFAVFLPANNISGELPRGTKPSLLNLANNQLTGDIPGHWLVSRTNSSMLDLSQNKFSSINEGKPWPDNSSAGAFSYLSFAENRNLSINFTSFMGLFNPIKHYHASSSILNVSLCDITSPLVGNLFSMQNLTICDLHGNNFYGPIPTFTKDTSLLSYLDLSSNNFTGAPPSSFQDLTSLQYFDISGNPLMRNEHDTSFLFIPDFLRMTKPPHGDNFTCAEGRLTFNNGRIRLDPTFYDYKYCICDFGYYGHEGLCHKCMEGGVCNRPTISSPEELKANTMEILKGYWPSPDPRNVTHLVECPVMAACNPKGSCACRLNTSPHNDNEHSGIRRSVSSLITTCDDSCICYPGNIDRFCSRCQQGFYKLGGLCFQCKHGDLIYYYIFIPIFSLSFLVLFWSLFYFDIRPMKWFAITVLHFSLMLIMMLLEFLPAWLLKLNLVVFVLCTTSRGKNAQSLISIAVFYIQTTDFMVSSVNVWPPKVIAAQSYLSSYWNLVFTSLSCDLPSLFTPVGKLAFLLLLPIVCLTLVGVYFIVMLIYDKYRPLEERMENVHFKCRQSAFFSLSFSYFPIVKQTLSNLRPCHNDQSVFYMPNEPWIECTSNTYYKLRALGIVSVIFYVIGFPLIIIFLLVHFFPKRSLMTPEDRKKLDVWLGPLYLPYKPKYQQYFEILMLIRRLILAVALSMISPSTLQTFLVWLVLMTSALIQICLQPYQKHSSNIDPPTSHEQEKRKITLKGIFSENVMEPTVLLVLSMSFMVLRFSVLDNTYIDVFVWLVMIINSIVFVTLLGGILYRFVVPKSLDTFEAAEGPDCLRRVTEYPPFTLDTSFRPQQEREVLLNIYARANGRRWFMSSGWNDSTMAASHCSWYGVTCHPNTTYVKTLSLPYNNLKGSLPSNIWKIRNLFSLCVPGNPGLHGNIQDLLFGNMSNLLTVILLGSSLTGKIPDDFVKMTNLQNFIGGIMNGAGFSGHLPDDVGNMTQLRLLSIPGNNFTGKIPTSISRLKRLRHLDLQNNPGMTGNLDDLFAISSLVILHISGIHLSGKLPHVFPENLVQIFLPGNNISGELPRGKKPPLLNLANNQLTGDIPGHWLVSRINTSMLDLSQNKFSSINEGKPWPPNSTAGVFSYLSFAGNRNLSINFTSFVGLFDPIKRYLASPSILNVSLCDITSPLVGNLFFMKELTICDLHGNNFYGPIPTFTEDISLLSYLDLSSNNFTGAPPSAFQDLISLQYFDISGNPLMRNEHDTSFLFIPDFSRMTKPPHEDNFTCAEGRLTFNNGRIRLDPTFYDYKYCICDYSYYGDKGLCHKCMEGGVWNRPTISSPDELKANTMKLLKGYWPSPDPKNVTHLVECPVMAACNPTGSCTCRLNTSPHNDNDNSGIHRSVSSLITTCDDSCICYPGNSDRFCSRCQQGFYKLGGL</sequence>
<keyword evidence="1" id="KW-0472">Membrane</keyword>
<feature type="domain" description="Leucine-rich repeat-containing N-terminal plant-type" evidence="2">
    <location>
        <begin position="78"/>
        <end position="119"/>
    </location>
</feature>
<proteinExistence type="predicted"/>
<keyword evidence="1" id="KW-1133">Transmembrane helix</keyword>
<name>A0AAD9QV47_ACRCE</name>
<evidence type="ECO:0000259" key="2">
    <source>
        <dbReference type="Pfam" id="PF08263"/>
    </source>
</evidence>
<evidence type="ECO:0000313" key="4">
    <source>
        <dbReference type="Proteomes" id="UP001249851"/>
    </source>
</evidence>
<comment type="caution">
    <text evidence="3">The sequence shown here is derived from an EMBL/GenBank/DDBJ whole genome shotgun (WGS) entry which is preliminary data.</text>
</comment>
<accession>A0AAD9QV47</accession>
<dbReference type="PANTHER" id="PTHR48057">
    <property type="entry name" value="LEUCINE-RICH REPEAT SERINE/THREONINE-PROTEIN KINASE 1"/>
    <property type="match status" value="1"/>
</dbReference>
<feature type="transmembrane region" description="Helical" evidence="1">
    <location>
        <begin position="675"/>
        <end position="698"/>
    </location>
</feature>
<reference evidence="3" key="1">
    <citation type="journal article" date="2023" name="G3 (Bethesda)">
        <title>Whole genome assembly and annotation of the endangered Caribbean coral Acropora cervicornis.</title>
        <authorList>
            <person name="Selwyn J.D."/>
            <person name="Vollmer S.V."/>
        </authorList>
    </citation>
    <scope>NUCLEOTIDE SEQUENCE</scope>
    <source>
        <strain evidence="3">K2</strain>
    </source>
</reference>
<evidence type="ECO:0000313" key="3">
    <source>
        <dbReference type="EMBL" id="KAK2567956.1"/>
    </source>
</evidence>
<dbReference type="InterPro" id="IPR001611">
    <property type="entry name" value="Leu-rich_rpt"/>
</dbReference>
<feature type="transmembrane region" description="Helical" evidence="1">
    <location>
        <begin position="808"/>
        <end position="832"/>
    </location>
</feature>
<dbReference type="SUPFAM" id="SSF52058">
    <property type="entry name" value="L domain-like"/>
    <property type="match status" value="2"/>
</dbReference>
<dbReference type="Pfam" id="PF08263">
    <property type="entry name" value="LRRNT_2"/>
    <property type="match status" value="2"/>
</dbReference>
<keyword evidence="1" id="KW-0812">Transmembrane</keyword>
<keyword evidence="4" id="KW-1185">Reference proteome</keyword>
<feature type="transmembrane region" description="Helical" evidence="1">
    <location>
        <begin position="705"/>
        <end position="729"/>
    </location>
</feature>
<protein>
    <submittedName>
        <fullName evidence="3">Leucine-rich repeat-containing protein</fullName>
    </submittedName>
</protein>
<reference evidence="3" key="2">
    <citation type="journal article" date="2023" name="Science">
        <title>Genomic signatures of disease resistance in endangered staghorn corals.</title>
        <authorList>
            <person name="Vollmer S.V."/>
            <person name="Selwyn J.D."/>
            <person name="Despard B.A."/>
            <person name="Roesel C.L."/>
        </authorList>
    </citation>
    <scope>NUCLEOTIDE SEQUENCE</scope>
    <source>
        <strain evidence="3">K2</strain>
    </source>
</reference>
<dbReference type="EMBL" id="JARQWQ010000013">
    <property type="protein sequence ID" value="KAK2567956.1"/>
    <property type="molecule type" value="Genomic_DNA"/>
</dbReference>
<dbReference type="InterPro" id="IPR052595">
    <property type="entry name" value="LRRC69/RLP"/>
</dbReference>
<feature type="transmembrane region" description="Helical" evidence="1">
    <location>
        <begin position="903"/>
        <end position="927"/>
    </location>
</feature>
<organism evidence="3 4">
    <name type="scientific">Acropora cervicornis</name>
    <name type="common">Staghorn coral</name>
    <dbReference type="NCBI Taxonomy" id="6130"/>
    <lineage>
        <taxon>Eukaryota</taxon>
        <taxon>Metazoa</taxon>
        <taxon>Cnidaria</taxon>
        <taxon>Anthozoa</taxon>
        <taxon>Hexacorallia</taxon>
        <taxon>Scleractinia</taxon>
        <taxon>Astrocoeniina</taxon>
        <taxon>Acroporidae</taxon>
        <taxon>Acropora</taxon>
    </lineage>
</organism>
<feature type="transmembrane region" description="Helical" evidence="1">
    <location>
        <begin position="1063"/>
        <end position="1085"/>
    </location>
</feature>
<dbReference type="Pfam" id="PF13855">
    <property type="entry name" value="LRR_8"/>
    <property type="match status" value="2"/>
</dbReference>
<dbReference type="InterPro" id="IPR013210">
    <property type="entry name" value="LRR_N_plant-typ"/>
</dbReference>
<gene>
    <name evidence="3" type="ORF">P5673_007855</name>
</gene>
<dbReference type="Gene3D" id="3.80.10.10">
    <property type="entry name" value="Ribonuclease Inhibitor"/>
    <property type="match status" value="6"/>
</dbReference>
<dbReference type="InterPro" id="IPR032675">
    <property type="entry name" value="LRR_dom_sf"/>
</dbReference>
<dbReference type="Proteomes" id="UP001249851">
    <property type="component" value="Unassembled WGS sequence"/>
</dbReference>
<feature type="domain" description="Leucine-rich repeat-containing N-terminal plant-type" evidence="2">
    <location>
        <begin position="1123"/>
        <end position="1164"/>
    </location>
</feature>
<evidence type="ECO:0000256" key="1">
    <source>
        <dbReference type="SAM" id="Phobius"/>
    </source>
</evidence>
<feature type="transmembrane region" description="Helical" evidence="1">
    <location>
        <begin position="1039"/>
        <end position="1056"/>
    </location>
</feature>